<sequence>MRMFDPVLWRFIGVGMVNTLLGLGVIFAARPFVGFARYLPTIAAGYLANLLTLGIGLGLTNAYVAQTAAILSHVTVTYVLSRHFVFREHECSQQK</sequence>
<organism evidence="2 3">
    <name type="scientific">Candidatus Propionivibrio dominans</name>
    <dbReference type="NCBI Taxonomy" id="2954373"/>
    <lineage>
        <taxon>Bacteria</taxon>
        <taxon>Pseudomonadati</taxon>
        <taxon>Pseudomonadota</taxon>
        <taxon>Betaproteobacteria</taxon>
        <taxon>Rhodocyclales</taxon>
        <taxon>Rhodocyclaceae</taxon>
        <taxon>Propionivibrio</taxon>
    </lineage>
</organism>
<protein>
    <recommendedName>
        <fullName evidence="4">GtrA-like protein domain-containing protein</fullName>
    </recommendedName>
</protein>
<name>A0A9D7F9M8_9RHOO</name>
<evidence type="ECO:0000313" key="2">
    <source>
        <dbReference type="EMBL" id="MBK7424612.1"/>
    </source>
</evidence>
<evidence type="ECO:0000313" key="3">
    <source>
        <dbReference type="Proteomes" id="UP000886602"/>
    </source>
</evidence>
<accession>A0A9D7F9M8</accession>
<evidence type="ECO:0000256" key="1">
    <source>
        <dbReference type="SAM" id="Phobius"/>
    </source>
</evidence>
<dbReference type="Proteomes" id="UP000886602">
    <property type="component" value="Unassembled WGS sequence"/>
</dbReference>
<dbReference type="EMBL" id="JADJNC010000037">
    <property type="protein sequence ID" value="MBK7424612.1"/>
    <property type="molecule type" value="Genomic_DNA"/>
</dbReference>
<evidence type="ECO:0008006" key="4">
    <source>
        <dbReference type="Google" id="ProtNLM"/>
    </source>
</evidence>
<reference evidence="2" key="1">
    <citation type="submission" date="2020-10" db="EMBL/GenBank/DDBJ databases">
        <title>Connecting structure to function with the recovery of over 1000 high-quality activated sludge metagenome-assembled genomes encoding full-length rRNA genes using long-read sequencing.</title>
        <authorList>
            <person name="Singleton C.M."/>
            <person name="Petriglieri F."/>
            <person name="Kristensen J.M."/>
            <person name="Kirkegaard R.H."/>
            <person name="Michaelsen T.Y."/>
            <person name="Andersen M.H."/>
            <person name="Karst S.M."/>
            <person name="Dueholm M.S."/>
            <person name="Nielsen P.H."/>
            <person name="Albertsen M."/>
        </authorList>
    </citation>
    <scope>NUCLEOTIDE SEQUENCE</scope>
    <source>
        <strain evidence="2">EsbW_18-Q3-R4-48_MAXAC.044</strain>
    </source>
</reference>
<keyword evidence="1" id="KW-0472">Membrane</keyword>
<dbReference type="AlphaFoldDB" id="A0A9D7F9M8"/>
<keyword evidence="1" id="KW-1133">Transmembrane helix</keyword>
<keyword evidence="1" id="KW-0812">Transmembrane</keyword>
<proteinExistence type="predicted"/>
<gene>
    <name evidence="2" type="ORF">IPJ48_16840</name>
</gene>
<feature type="transmembrane region" description="Helical" evidence="1">
    <location>
        <begin position="41"/>
        <end position="64"/>
    </location>
</feature>
<feature type="transmembrane region" description="Helical" evidence="1">
    <location>
        <begin position="7"/>
        <end position="29"/>
    </location>
</feature>
<comment type="caution">
    <text evidence="2">The sequence shown here is derived from an EMBL/GenBank/DDBJ whole genome shotgun (WGS) entry which is preliminary data.</text>
</comment>